<protein>
    <submittedName>
        <fullName evidence="1">Uncharacterized protein</fullName>
    </submittedName>
</protein>
<dbReference type="RefSeq" id="WP_186847812.1">
    <property type="nucleotide sequence ID" value="NZ_JACOOX010000005.1"/>
</dbReference>
<name>A0A8I0AHJ9_9FIRM</name>
<sequence length="49" mass="5433">MVFGKVPTEFLSGGYKKLIAAAVRVVNKITTPRSRGMRTRVVFKGHTLL</sequence>
<evidence type="ECO:0000313" key="2">
    <source>
        <dbReference type="Proteomes" id="UP000615234"/>
    </source>
</evidence>
<evidence type="ECO:0000313" key="1">
    <source>
        <dbReference type="EMBL" id="MBC5663224.1"/>
    </source>
</evidence>
<accession>A0A8I0AHJ9</accession>
<dbReference type="Proteomes" id="UP000615234">
    <property type="component" value="Unassembled WGS sequence"/>
</dbReference>
<comment type="caution">
    <text evidence="1">The sequence shown here is derived from an EMBL/GenBank/DDBJ whole genome shotgun (WGS) entry which is preliminary data.</text>
</comment>
<dbReference type="EMBL" id="JACOOX010000005">
    <property type="protein sequence ID" value="MBC5663224.1"/>
    <property type="molecule type" value="Genomic_DNA"/>
</dbReference>
<proteinExistence type="predicted"/>
<gene>
    <name evidence="1" type="ORF">H8S09_10020</name>
</gene>
<reference evidence="1 2" key="1">
    <citation type="submission" date="2020-08" db="EMBL/GenBank/DDBJ databases">
        <title>Genome public.</title>
        <authorList>
            <person name="Liu C."/>
            <person name="Sun Q."/>
        </authorList>
    </citation>
    <scope>NUCLEOTIDE SEQUENCE [LARGE SCALE GENOMIC DNA]</scope>
    <source>
        <strain evidence="1 2">NSJ-10</strain>
    </source>
</reference>
<organism evidence="1 2">
    <name type="scientific">Coprococcus hominis</name>
    <name type="common">ex Liu et al. 2022</name>
    <dbReference type="NCBI Taxonomy" id="2763039"/>
    <lineage>
        <taxon>Bacteria</taxon>
        <taxon>Bacillati</taxon>
        <taxon>Bacillota</taxon>
        <taxon>Clostridia</taxon>
        <taxon>Lachnospirales</taxon>
        <taxon>Lachnospiraceae</taxon>
        <taxon>Coprococcus</taxon>
    </lineage>
</organism>
<dbReference type="AlphaFoldDB" id="A0A8I0AHJ9"/>
<keyword evidence="2" id="KW-1185">Reference proteome</keyword>